<sequence length="54" mass="6193">DSPNDPEPYHTSALTRQEWVIELILGHPDHIRCELGVNIHVFKRLIHTPVVSLV</sequence>
<dbReference type="EMBL" id="JABBWG010000129">
    <property type="protein sequence ID" value="KAG1799995.1"/>
    <property type="molecule type" value="Genomic_DNA"/>
</dbReference>
<keyword evidence="2" id="KW-1185">Reference proteome</keyword>
<accession>A0A9P7J2G4</accession>
<organism evidence="1 2">
    <name type="scientific">Suillus subaureus</name>
    <dbReference type="NCBI Taxonomy" id="48587"/>
    <lineage>
        <taxon>Eukaryota</taxon>
        <taxon>Fungi</taxon>
        <taxon>Dikarya</taxon>
        <taxon>Basidiomycota</taxon>
        <taxon>Agaricomycotina</taxon>
        <taxon>Agaricomycetes</taxon>
        <taxon>Agaricomycetidae</taxon>
        <taxon>Boletales</taxon>
        <taxon>Suillineae</taxon>
        <taxon>Suillaceae</taxon>
        <taxon>Suillus</taxon>
    </lineage>
</organism>
<dbReference type="RefSeq" id="XP_041185801.1">
    <property type="nucleotide sequence ID" value="XM_041332003.1"/>
</dbReference>
<reference evidence="1" key="1">
    <citation type="journal article" date="2020" name="New Phytol.">
        <title>Comparative genomics reveals dynamic genome evolution in host specialist ectomycorrhizal fungi.</title>
        <authorList>
            <person name="Lofgren L.A."/>
            <person name="Nguyen N.H."/>
            <person name="Vilgalys R."/>
            <person name="Ruytinx J."/>
            <person name="Liao H.L."/>
            <person name="Branco S."/>
            <person name="Kuo A."/>
            <person name="LaButti K."/>
            <person name="Lipzen A."/>
            <person name="Andreopoulos W."/>
            <person name="Pangilinan J."/>
            <person name="Riley R."/>
            <person name="Hundley H."/>
            <person name="Na H."/>
            <person name="Barry K."/>
            <person name="Grigoriev I.V."/>
            <person name="Stajich J.E."/>
            <person name="Kennedy P.G."/>
        </authorList>
    </citation>
    <scope>NUCLEOTIDE SEQUENCE</scope>
    <source>
        <strain evidence="1">MN1</strain>
    </source>
</reference>
<evidence type="ECO:0000313" key="1">
    <source>
        <dbReference type="EMBL" id="KAG1799995.1"/>
    </source>
</evidence>
<dbReference type="GeneID" id="64626020"/>
<protein>
    <submittedName>
        <fullName evidence="1">Uncharacterized protein</fullName>
    </submittedName>
</protein>
<dbReference type="OrthoDB" id="2686988at2759"/>
<proteinExistence type="predicted"/>
<gene>
    <name evidence="1" type="ORF">BJ212DRAFT_1287760</name>
</gene>
<feature type="non-terminal residue" evidence="1">
    <location>
        <position position="1"/>
    </location>
</feature>
<evidence type="ECO:0000313" key="2">
    <source>
        <dbReference type="Proteomes" id="UP000807769"/>
    </source>
</evidence>
<name>A0A9P7J2G4_9AGAM</name>
<comment type="caution">
    <text evidence="1">The sequence shown here is derived from an EMBL/GenBank/DDBJ whole genome shotgun (WGS) entry which is preliminary data.</text>
</comment>
<dbReference type="AlphaFoldDB" id="A0A9P7J2G4"/>
<dbReference type="Proteomes" id="UP000807769">
    <property type="component" value="Unassembled WGS sequence"/>
</dbReference>